<dbReference type="Pfam" id="PF10881">
    <property type="entry name" value="DUF2726"/>
    <property type="match status" value="1"/>
</dbReference>
<feature type="domain" description="DUF2726" evidence="1">
    <location>
        <begin position="21"/>
        <end position="136"/>
    </location>
</feature>
<name>A0A1T4WES6_9BACT</name>
<organism evidence="2 3">
    <name type="scientific">Prosthecobacter debontii</name>
    <dbReference type="NCBI Taxonomy" id="48467"/>
    <lineage>
        <taxon>Bacteria</taxon>
        <taxon>Pseudomonadati</taxon>
        <taxon>Verrucomicrobiota</taxon>
        <taxon>Verrucomicrobiia</taxon>
        <taxon>Verrucomicrobiales</taxon>
        <taxon>Verrucomicrobiaceae</taxon>
        <taxon>Prosthecobacter</taxon>
    </lineage>
</organism>
<keyword evidence="3" id="KW-1185">Reference proteome</keyword>
<protein>
    <recommendedName>
        <fullName evidence="1">DUF2726 domain-containing protein</fullName>
    </recommendedName>
</protein>
<accession>A0A1T4WES6</accession>
<dbReference type="RefSeq" id="WP_078811301.1">
    <property type="nucleotide sequence ID" value="NZ_FUYE01000001.1"/>
</dbReference>
<dbReference type="Proteomes" id="UP000190774">
    <property type="component" value="Unassembled WGS sequence"/>
</dbReference>
<gene>
    <name evidence="2" type="ORF">SAMN02745166_00056</name>
</gene>
<sequence>MQLIAPNTDTRIALEWKYQAKPLLSSTEAHFHTVLASLSDGRCHILCKPRLADFLDHGHDKVAFNKISQKHVDFLVCRTGDWMPMLAIELDDASHEKKAAKERDMLVNAIFAQVGIPLVRIHCSEVQQVDQLVQKLSHAWQHRWQLLEKNPMP</sequence>
<evidence type="ECO:0000313" key="2">
    <source>
        <dbReference type="EMBL" id="SKA75707.1"/>
    </source>
</evidence>
<dbReference type="OrthoDB" id="9813328at2"/>
<dbReference type="EMBL" id="FUYE01000001">
    <property type="protein sequence ID" value="SKA75707.1"/>
    <property type="molecule type" value="Genomic_DNA"/>
</dbReference>
<dbReference type="InterPro" id="IPR024402">
    <property type="entry name" value="DUF2726"/>
</dbReference>
<dbReference type="Gene3D" id="3.40.960.10">
    <property type="entry name" value="VSR Endonuclease"/>
    <property type="match status" value="1"/>
</dbReference>
<dbReference type="STRING" id="48467.SAMN02745166_00056"/>
<dbReference type="AlphaFoldDB" id="A0A1T4WES6"/>
<evidence type="ECO:0000313" key="3">
    <source>
        <dbReference type="Proteomes" id="UP000190774"/>
    </source>
</evidence>
<evidence type="ECO:0000259" key="1">
    <source>
        <dbReference type="Pfam" id="PF10881"/>
    </source>
</evidence>
<proteinExistence type="predicted"/>
<reference evidence="3" key="1">
    <citation type="submission" date="2017-02" db="EMBL/GenBank/DDBJ databases">
        <authorList>
            <person name="Varghese N."/>
            <person name="Submissions S."/>
        </authorList>
    </citation>
    <scope>NUCLEOTIDE SEQUENCE [LARGE SCALE GENOMIC DNA]</scope>
    <source>
        <strain evidence="3">ATCC 700200</strain>
    </source>
</reference>